<proteinExistence type="predicted"/>
<name>A0A9X2JQR1_9GAMM</name>
<dbReference type="AlphaFoldDB" id="A0A9X2JQR1"/>
<sequence length="155" mass="17638">MSEYKPTKMAWFFGVIFAAGVGTAVVDGFKYAWNKMFEKDFKLELVDIWCRDKSCTFTVTNSGDVGGVMTAFSVDSDKDLNDQFRTTHPVGYENLKPTETLKTTSVAYLPAKSFIDIEFGNPSDYFPKKQICLFGRTQKWCSDSKELNKLVFKEL</sequence>
<protein>
    <submittedName>
        <fullName evidence="1">Uncharacterized protein</fullName>
    </submittedName>
</protein>
<reference evidence="1" key="1">
    <citation type="submission" date="2022-06" db="EMBL/GenBank/DDBJ databases">
        <title>Idiomarina rhizosphaerae M1R2S28.</title>
        <authorList>
            <person name="Sun J.-Q."/>
            <person name="Li L.-F."/>
        </authorList>
    </citation>
    <scope>NUCLEOTIDE SEQUENCE</scope>
    <source>
        <strain evidence="1">M1R2S28</strain>
    </source>
</reference>
<dbReference type="RefSeq" id="WP_253616843.1">
    <property type="nucleotide sequence ID" value="NZ_JAMZDE010000001.1"/>
</dbReference>
<dbReference type="Proteomes" id="UP001139474">
    <property type="component" value="Unassembled WGS sequence"/>
</dbReference>
<evidence type="ECO:0000313" key="1">
    <source>
        <dbReference type="EMBL" id="MCP1338053.1"/>
    </source>
</evidence>
<keyword evidence="2" id="KW-1185">Reference proteome</keyword>
<accession>A0A9X2JQR1</accession>
<gene>
    <name evidence="1" type="ORF">NJR55_00475</name>
</gene>
<dbReference type="EMBL" id="JAMZDE010000001">
    <property type="protein sequence ID" value="MCP1338053.1"/>
    <property type="molecule type" value="Genomic_DNA"/>
</dbReference>
<comment type="caution">
    <text evidence="1">The sequence shown here is derived from an EMBL/GenBank/DDBJ whole genome shotgun (WGS) entry which is preliminary data.</text>
</comment>
<evidence type="ECO:0000313" key="2">
    <source>
        <dbReference type="Proteomes" id="UP001139474"/>
    </source>
</evidence>
<organism evidence="1 2">
    <name type="scientific">Idiomarina rhizosphaerae</name>
    <dbReference type="NCBI Taxonomy" id="2961572"/>
    <lineage>
        <taxon>Bacteria</taxon>
        <taxon>Pseudomonadati</taxon>
        <taxon>Pseudomonadota</taxon>
        <taxon>Gammaproteobacteria</taxon>
        <taxon>Alteromonadales</taxon>
        <taxon>Idiomarinaceae</taxon>
        <taxon>Idiomarina</taxon>
    </lineage>
</organism>